<feature type="non-terminal residue" evidence="1">
    <location>
        <position position="1"/>
    </location>
</feature>
<name>A0A392W735_9FABA</name>
<reference evidence="1 2" key="1">
    <citation type="journal article" date="2018" name="Front. Plant Sci.">
        <title>Red Clover (Trifolium pratense) and Zigzag Clover (T. medium) - A Picture of Genomic Similarities and Differences.</title>
        <authorList>
            <person name="Dluhosova J."/>
            <person name="Istvanek J."/>
            <person name="Nedelnik J."/>
            <person name="Repkova J."/>
        </authorList>
    </citation>
    <scope>NUCLEOTIDE SEQUENCE [LARGE SCALE GENOMIC DNA]</scope>
    <source>
        <strain evidence="2">cv. 10/8</strain>
        <tissue evidence="1">Leaf</tissue>
    </source>
</reference>
<dbReference type="EMBL" id="LXQA011358445">
    <property type="protein sequence ID" value="MCI94510.1"/>
    <property type="molecule type" value="Genomic_DNA"/>
</dbReference>
<protein>
    <submittedName>
        <fullName evidence="1">Uncharacterized protein</fullName>
    </submittedName>
</protein>
<sequence length="42" mass="4943">DYWRVLATMSPPPRLAMFKNVSWRLQEPHLATTRRAWCSVAV</sequence>
<comment type="caution">
    <text evidence="1">The sequence shown here is derived from an EMBL/GenBank/DDBJ whole genome shotgun (WGS) entry which is preliminary data.</text>
</comment>
<organism evidence="1 2">
    <name type="scientific">Trifolium medium</name>
    <dbReference type="NCBI Taxonomy" id="97028"/>
    <lineage>
        <taxon>Eukaryota</taxon>
        <taxon>Viridiplantae</taxon>
        <taxon>Streptophyta</taxon>
        <taxon>Embryophyta</taxon>
        <taxon>Tracheophyta</taxon>
        <taxon>Spermatophyta</taxon>
        <taxon>Magnoliopsida</taxon>
        <taxon>eudicotyledons</taxon>
        <taxon>Gunneridae</taxon>
        <taxon>Pentapetalae</taxon>
        <taxon>rosids</taxon>
        <taxon>fabids</taxon>
        <taxon>Fabales</taxon>
        <taxon>Fabaceae</taxon>
        <taxon>Papilionoideae</taxon>
        <taxon>50 kb inversion clade</taxon>
        <taxon>NPAAA clade</taxon>
        <taxon>Hologalegina</taxon>
        <taxon>IRL clade</taxon>
        <taxon>Trifolieae</taxon>
        <taxon>Trifolium</taxon>
    </lineage>
</organism>
<keyword evidence="2" id="KW-1185">Reference proteome</keyword>
<dbReference type="AlphaFoldDB" id="A0A392W735"/>
<accession>A0A392W735</accession>
<dbReference type="Proteomes" id="UP000265520">
    <property type="component" value="Unassembled WGS sequence"/>
</dbReference>
<evidence type="ECO:0000313" key="1">
    <source>
        <dbReference type="EMBL" id="MCI94510.1"/>
    </source>
</evidence>
<evidence type="ECO:0000313" key="2">
    <source>
        <dbReference type="Proteomes" id="UP000265520"/>
    </source>
</evidence>
<proteinExistence type="predicted"/>